<evidence type="ECO:0000313" key="2">
    <source>
        <dbReference type="EMBL" id="MFC7749383.1"/>
    </source>
</evidence>
<organism evidence="2 3">
    <name type="scientific">Paenibacillus thermoaerophilus</name>
    <dbReference type="NCBI Taxonomy" id="1215385"/>
    <lineage>
        <taxon>Bacteria</taxon>
        <taxon>Bacillati</taxon>
        <taxon>Bacillota</taxon>
        <taxon>Bacilli</taxon>
        <taxon>Bacillales</taxon>
        <taxon>Paenibacillaceae</taxon>
        <taxon>Paenibacillus</taxon>
    </lineage>
</organism>
<sequence>MEARERFRENDTEEQAGKSPVKRLVGLFLVAALAVSATGCGNKLNDNECYDENEDGYCDDDGNARSSGYYYSGGRKVYYKSGSPGITNGVQSYGSSSSGTKPNSSISSGASGSNSVPKGGIGSSSGSSSGG</sequence>
<proteinExistence type="predicted"/>
<name>A0ABW2V524_9BACL</name>
<dbReference type="Proteomes" id="UP001596528">
    <property type="component" value="Unassembled WGS sequence"/>
</dbReference>
<accession>A0ABW2V524</accession>
<protein>
    <recommendedName>
        <fullName evidence="4">Lipoprotein</fullName>
    </recommendedName>
</protein>
<comment type="caution">
    <text evidence="2">The sequence shown here is derived from an EMBL/GenBank/DDBJ whole genome shotgun (WGS) entry which is preliminary data.</text>
</comment>
<feature type="compositionally biased region" description="Low complexity" evidence="1">
    <location>
        <begin position="89"/>
        <end position="115"/>
    </location>
</feature>
<dbReference type="RefSeq" id="WP_246068201.1">
    <property type="nucleotide sequence ID" value="NZ_JBHTGQ010000012.1"/>
</dbReference>
<evidence type="ECO:0008006" key="4">
    <source>
        <dbReference type="Google" id="ProtNLM"/>
    </source>
</evidence>
<keyword evidence="3" id="KW-1185">Reference proteome</keyword>
<feature type="compositionally biased region" description="Gly residues" evidence="1">
    <location>
        <begin position="119"/>
        <end position="131"/>
    </location>
</feature>
<evidence type="ECO:0000313" key="3">
    <source>
        <dbReference type="Proteomes" id="UP001596528"/>
    </source>
</evidence>
<reference evidence="3" key="1">
    <citation type="journal article" date="2019" name="Int. J. Syst. Evol. Microbiol.">
        <title>The Global Catalogue of Microorganisms (GCM) 10K type strain sequencing project: providing services to taxonomists for standard genome sequencing and annotation.</title>
        <authorList>
            <consortium name="The Broad Institute Genomics Platform"/>
            <consortium name="The Broad Institute Genome Sequencing Center for Infectious Disease"/>
            <person name="Wu L."/>
            <person name="Ma J."/>
        </authorList>
    </citation>
    <scope>NUCLEOTIDE SEQUENCE [LARGE SCALE GENOMIC DNA]</scope>
    <source>
        <strain evidence="3">JCM 18657</strain>
    </source>
</reference>
<gene>
    <name evidence="2" type="ORF">ACFQWB_05415</name>
</gene>
<dbReference type="EMBL" id="JBHTGQ010000012">
    <property type="protein sequence ID" value="MFC7749383.1"/>
    <property type="molecule type" value="Genomic_DNA"/>
</dbReference>
<evidence type="ECO:0000256" key="1">
    <source>
        <dbReference type="SAM" id="MobiDB-lite"/>
    </source>
</evidence>
<feature type="region of interest" description="Disordered" evidence="1">
    <location>
        <begin position="88"/>
        <end position="131"/>
    </location>
</feature>